<proteinExistence type="predicted"/>
<dbReference type="OrthoDB" id="1160046at2"/>
<sequence>MILTKNYLERLNTTEIQKLSEFVVIENFKHHANSILPKEYQEDVQSIYEEEMLYIKNSQIFVSKNSSGEILGAIRVLKWNFMDALPIQKIFGINPLNVIGDIPLNDIFHIGRFAIKKEGSDMNLFKQLMVCAISPVCKHKGNVVFAECDSKLLRILRLLGIKATVVGASIDYLGSETIPICMTYDGLIDFYNANKALVPHTVMEQELKEAYILPKSVVFNTSSYNYSLV</sequence>
<organism evidence="1 2">
    <name type="scientific">Flavobacterium profundi</name>
    <dbReference type="NCBI Taxonomy" id="1774945"/>
    <lineage>
        <taxon>Bacteria</taxon>
        <taxon>Pseudomonadati</taxon>
        <taxon>Bacteroidota</taxon>
        <taxon>Flavobacteriia</taxon>
        <taxon>Flavobacteriales</taxon>
        <taxon>Flavobacteriaceae</taxon>
        <taxon>Flavobacterium</taxon>
    </lineage>
</organism>
<dbReference type="Gene3D" id="3.40.630.30">
    <property type="match status" value="1"/>
</dbReference>
<comment type="caution">
    <text evidence="1">The sequence shown here is derived from an EMBL/GenBank/DDBJ whole genome shotgun (WGS) entry which is preliminary data.</text>
</comment>
<dbReference type="InterPro" id="IPR016181">
    <property type="entry name" value="Acyl_CoA_acyltransferase"/>
</dbReference>
<gene>
    <name evidence="1" type="ORF">GOQ30_10375</name>
</gene>
<evidence type="ECO:0000313" key="1">
    <source>
        <dbReference type="EMBL" id="MVO09564.1"/>
    </source>
</evidence>
<accession>A0A6I4IIZ6</accession>
<dbReference type="AlphaFoldDB" id="A0A6I4IIZ6"/>
<name>A0A6I4IIZ6_9FLAO</name>
<evidence type="ECO:0000313" key="2">
    <source>
        <dbReference type="Proteomes" id="UP000431264"/>
    </source>
</evidence>
<dbReference type="Proteomes" id="UP000431264">
    <property type="component" value="Unassembled WGS sequence"/>
</dbReference>
<dbReference type="SUPFAM" id="SSF55729">
    <property type="entry name" value="Acyl-CoA N-acyltransferases (Nat)"/>
    <property type="match status" value="1"/>
</dbReference>
<reference evidence="2" key="1">
    <citation type="submission" date="2019-05" db="EMBL/GenBank/DDBJ databases">
        <title>Flavobacterium profundi sp. nov., isolated from a deep-sea seamount.</title>
        <authorList>
            <person name="Zhang D.-C."/>
        </authorList>
    </citation>
    <scope>NUCLEOTIDE SEQUENCE [LARGE SCALE GENOMIC DNA]</scope>
    <source>
        <strain evidence="2">TP390</strain>
    </source>
</reference>
<protein>
    <submittedName>
        <fullName evidence="1">Uncharacterized protein</fullName>
    </submittedName>
</protein>
<dbReference type="EMBL" id="WQLW01000007">
    <property type="protein sequence ID" value="MVO09564.1"/>
    <property type="molecule type" value="Genomic_DNA"/>
</dbReference>
<keyword evidence="2" id="KW-1185">Reference proteome</keyword>
<dbReference type="RefSeq" id="WP_140997945.1">
    <property type="nucleotide sequence ID" value="NZ_VDCZ01000007.1"/>
</dbReference>